<protein>
    <submittedName>
        <fullName evidence="6">TetR/AcrR family transcriptional regulator</fullName>
    </submittedName>
</protein>
<accession>A0ABT0DZQ3</accession>
<reference evidence="6 7" key="1">
    <citation type="submission" date="2022-04" db="EMBL/GenBank/DDBJ databases">
        <authorList>
            <person name="Huq M.A."/>
        </authorList>
    </citation>
    <scope>NUCLEOTIDE SEQUENCE [LARGE SCALE GENOMIC DNA]</scope>
    <source>
        <strain evidence="6 7">MAH-33</strain>
    </source>
</reference>
<dbReference type="Pfam" id="PF00440">
    <property type="entry name" value="TetR_N"/>
    <property type="match status" value="1"/>
</dbReference>
<keyword evidence="1" id="KW-0805">Transcription regulation</keyword>
<keyword evidence="2 4" id="KW-0238">DNA-binding</keyword>
<keyword evidence="7" id="KW-1185">Reference proteome</keyword>
<dbReference type="Gene3D" id="1.10.357.10">
    <property type="entry name" value="Tetracycline Repressor, domain 2"/>
    <property type="match status" value="1"/>
</dbReference>
<dbReference type="PANTHER" id="PTHR30055:SF240">
    <property type="entry name" value="HTH-TYPE TRANSCRIPTIONAL REGULATOR ACRR"/>
    <property type="match status" value="1"/>
</dbReference>
<dbReference type="InterPro" id="IPR001647">
    <property type="entry name" value="HTH_TetR"/>
</dbReference>
<evidence type="ECO:0000256" key="1">
    <source>
        <dbReference type="ARBA" id="ARBA00023015"/>
    </source>
</evidence>
<sequence>MTSPTNQTKALRKRAGYEARLAESEELAIERENRATRSDTRARLLVAALDLFSKNGFEASTMRDLAQFAGIKAPAIYNHFKSKEALLGEALLWAMEDFNERVLGPRDERESNLEALEGILERHIRYQLDNPVIARAFDILMAHNLLQRVGEITFQQAIQDRLRLYLRELTKLVSQLVEESPVKTDYRIVSSAVSTMYDQVGRWYVSTSKAADDHLVASYWELTRRMLGIDGALPAA</sequence>
<gene>
    <name evidence="6" type="ORF">MU848_13500</name>
</gene>
<comment type="caution">
    <text evidence="6">The sequence shown here is derived from an EMBL/GenBank/DDBJ whole genome shotgun (WGS) entry which is preliminary data.</text>
</comment>
<dbReference type="PROSITE" id="PS50977">
    <property type="entry name" value="HTH_TETR_2"/>
    <property type="match status" value="1"/>
</dbReference>
<evidence type="ECO:0000313" key="6">
    <source>
        <dbReference type="EMBL" id="MCK0532600.1"/>
    </source>
</evidence>
<keyword evidence="3" id="KW-0804">Transcription</keyword>
<evidence type="ECO:0000259" key="5">
    <source>
        <dbReference type="PROSITE" id="PS50977"/>
    </source>
</evidence>
<dbReference type="PRINTS" id="PR00455">
    <property type="entry name" value="HTHTETR"/>
</dbReference>
<dbReference type="Proteomes" id="UP001203512">
    <property type="component" value="Unassembled WGS sequence"/>
</dbReference>
<evidence type="ECO:0000256" key="2">
    <source>
        <dbReference type="ARBA" id="ARBA00023125"/>
    </source>
</evidence>
<dbReference type="PANTHER" id="PTHR30055">
    <property type="entry name" value="HTH-TYPE TRANSCRIPTIONAL REGULATOR RUTR"/>
    <property type="match status" value="1"/>
</dbReference>
<dbReference type="SUPFAM" id="SSF48498">
    <property type="entry name" value="Tetracyclin repressor-like, C-terminal domain"/>
    <property type="match status" value="1"/>
</dbReference>
<dbReference type="SUPFAM" id="SSF46689">
    <property type="entry name" value="Homeodomain-like"/>
    <property type="match status" value="1"/>
</dbReference>
<dbReference type="RefSeq" id="WP_247233239.1">
    <property type="nucleotide sequence ID" value="NZ_JALKHS010000010.1"/>
</dbReference>
<feature type="domain" description="HTH tetR-type" evidence="5">
    <location>
        <begin position="38"/>
        <end position="98"/>
    </location>
</feature>
<evidence type="ECO:0000256" key="3">
    <source>
        <dbReference type="ARBA" id="ARBA00023163"/>
    </source>
</evidence>
<dbReference type="EMBL" id="JALKHS010000010">
    <property type="protein sequence ID" value="MCK0532600.1"/>
    <property type="molecule type" value="Genomic_DNA"/>
</dbReference>
<evidence type="ECO:0000313" key="7">
    <source>
        <dbReference type="Proteomes" id="UP001203512"/>
    </source>
</evidence>
<dbReference type="InterPro" id="IPR036271">
    <property type="entry name" value="Tet_transcr_reg_TetR-rel_C_sf"/>
</dbReference>
<organism evidence="6 7">
    <name type="scientific">Sphingobium agri</name>
    <dbReference type="NCBI Taxonomy" id="2933566"/>
    <lineage>
        <taxon>Bacteria</taxon>
        <taxon>Pseudomonadati</taxon>
        <taxon>Pseudomonadota</taxon>
        <taxon>Alphaproteobacteria</taxon>
        <taxon>Sphingomonadales</taxon>
        <taxon>Sphingomonadaceae</taxon>
        <taxon>Sphingobium</taxon>
    </lineage>
</organism>
<name>A0ABT0DZQ3_9SPHN</name>
<dbReference type="InterPro" id="IPR050109">
    <property type="entry name" value="HTH-type_TetR-like_transc_reg"/>
</dbReference>
<dbReference type="InterPro" id="IPR009057">
    <property type="entry name" value="Homeodomain-like_sf"/>
</dbReference>
<feature type="DNA-binding region" description="H-T-H motif" evidence="4">
    <location>
        <begin position="61"/>
        <end position="80"/>
    </location>
</feature>
<proteinExistence type="predicted"/>
<evidence type="ECO:0000256" key="4">
    <source>
        <dbReference type="PROSITE-ProRule" id="PRU00335"/>
    </source>
</evidence>